<dbReference type="AlphaFoldDB" id="G4N552"/>
<name>G4N552_PYRO7</name>
<dbReference type="Proteomes" id="UP000009058">
    <property type="component" value="Chromosome 3"/>
</dbReference>
<evidence type="ECO:0000313" key="2">
    <source>
        <dbReference type="Proteomes" id="UP000009058"/>
    </source>
</evidence>
<dbReference type="InParanoid" id="G4N552"/>
<organism evidence="1 2">
    <name type="scientific">Pyricularia oryzae (strain 70-15 / ATCC MYA-4617 / FGSC 8958)</name>
    <name type="common">Rice blast fungus</name>
    <name type="synonym">Magnaporthe oryzae</name>
    <dbReference type="NCBI Taxonomy" id="242507"/>
    <lineage>
        <taxon>Eukaryota</taxon>
        <taxon>Fungi</taxon>
        <taxon>Dikarya</taxon>
        <taxon>Ascomycota</taxon>
        <taxon>Pezizomycotina</taxon>
        <taxon>Sordariomycetes</taxon>
        <taxon>Sordariomycetidae</taxon>
        <taxon>Magnaporthales</taxon>
        <taxon>Pyriculariaceae</taxon>
        <taxon>Pyricularia</taxon>
    </lineage>
</organism>
<dbReference type="VEuPathDB" id="FungiDB:MGG_16752"/>
<dbReference type="GeneID" id="12984248"/>
<reference evidence="1 2" key="1">
    <citation type="journal article" date="2005" name="Nature">
        <title>The genome sequence of the rice blast fungus Magnaporthe grisea.</title>
        <authorList>
            <person name="Dean R.A."/>
            <person name="Talbot N.J."/>
            <person name="Ebbole D.J."/>
            <person name="Farman M.L."/>
            <person name="Mitchell T.K."/>
            <person name="Orbach M.J."/>
            <person name="Thon M."/>
            <person name="Kulkarni R."/>
            <person name="Xu J.R."/>
            <person name="Pan H."/>
            <person name="Read N.D."/>
            <person name="Lee Y.H."/>
            <person name="Carbone I."/>
            <person name="Brown D."/>
            <person name="Oh Y.Y."/>
            <person name="Donofrio N."/>
            <person name="Jeong J.S."/>
            <person name="Soanes D.M."/>
            <person name="Djonovic S."/>
            <person name="Kolomiets E."/>
            <person name="Rehmeyer C."/>
            <person name="Li W."/>
            <person name="Harding M."/>
            <person name="Kim S."/>
            <person name="Lebrun M.H."/>
            <person name="Bohnert H."/>
            <person name="Coughlan S."/>
            <person name="Butler J."/>
            <person name="Calvo S."/>
            <person name="Ma L.J."/>
            <person name="Nicol R."/>
            <person name="Purcell S."/>
            <person name="Nusbaum C."/>
            <person name="Galagan J.E."/>
            <person name="Birren B.W."/>
        </authorList>
    </citation>
    <scope>NUCLEOTIDE SEQUENCE [LARGE SCALE GENOMIC DNA]</scope>
    <source>
        <strain evidence="2">70-15 / ATCC MYA-4617 / FGSC 8958</strain>
    </source>
</reference>
<dbReference type="RefSeq" id="XP_003711917.1">
    <property type="nucleotide sequence ID" value="XM_003711869.1"/>
</dbReference>
<reference key="2">
    <citation type="submission" date="2011-05" db="EMBL/GenBank/DDBJ databases">
        <title>The Genome Sequence of Magnaporthe oryzae 70-15.</title>
        <authorList>
            <consortium name="The Broad Institute Genome Sequencing Platform"/>
            <person name="Ma L.-J."/>
            <person name="Dead R."/>
            <person name="Young S.K."/>
            <person name="Zeng Q."/>
            <person name="Gargeya S."/>
            <person name="Fitzgerald M."/>
            <person name="Haas B."/>
            <person name="Abouelleil A."/>
            <person name="Alvarado L."/>
            <person name="Arachchi H.M."/>
            <person name="Berlin A."/>
            <person name="Brown A."/>
            <person name="Chapman S.B."/>
            <person name="Chen Z."/>
            <person name="Dunbar C."/>
            <person name="Freedman E."/>
            <person name="Gearin G."/>
            <person name="Gellesch M."/>
            <person name="Goldberg J."/>
            <person name="Griggs A."/>
            <person name="Gujja S."/>
            <person name="Heiman D."/>
            <person name="Howarth C."/>
            <person name="Larson L."/>
            <person name="Lui A."/>
            <person name="MacDonald P.J.P."/>
            <person name="Mehta T."/>
            <person name="Montmayeur A."/>
            <person name="Murphy C."/>
            <person name="Neiman D."/>
            <person name="Pearson M."/>
            <person name="Priest M."/>
            <person name="Roberts A."/>
            <person name="Saif S."/>
            <person name="Shea T."/>
            <person name="Shenoy N."/>
            <person name="Sisk P."/>
            <person name="Stolte C."/>
            <person name="Sykes S."/>
            <person name="Yandava C."/>
            <person name="Wortman J."/>
            <person name="Nusbaum C."/>
            <person name="Birren B."/>
        </authorList>
    </citation>
    <scope>NUCLEOTIDE SEQUENCE</scope>
    <source>
        <strain>70-15</strain>
    </source>
</reference>
<dbReference type="KEGG" id="mgr:MGG_16752"/>
<protein>
    <submittedName>
        <fullName evidence="1">Uncharacterized protein</fullName>
    </submittedName>
</protein>
<evidence type="ECO:0000313" key="1">
    <source>
        <dbReference type="EMBL" id="EHA52110.1"/>
    </source>
</evidence>
<proteinExistence type="predicted"/>
<dbReference type="EMBL" id="CM001233">
    <property type="protein sequence ID" value="EHA52110.1"/>
    <property type="molecule type" value="Genomic_DNA"/>
</dbReference>
<dbReference type="HOGENOM" id="CLU_1468452_0_0_1"/>
<accession>G4N552</accession>
<sequence>MPRRARLSEAAKTIRQNWCMALLLAARNKQGTAGWFVWQNLLPYVAQLFVRHIRFICPWPGCMSIPKCNPSAVPKPVTESTISSLQRYSRLPEPRFTGFFFCFFFGQVALCSQSVVRAEAEARAARARTTNRHETLSRRAEVCSHSFRPRVRGRQIVHPPQPSPHRPSNPQSFLARTYLGIHPT</sequence>
<keyword evidence="2" id="KW-1185">Reference proteome</keyword>
<gene>
    <name evidence="1" type="ORF">MGG_16752</name>
</gene>